<name>A0A154BS85_ANASB</name>
<evidence type="ECO:0000256" key="3">
    <source>
        <dbReference type="ARBA" id="ARBA00022989"/>
    </source>
</evidence>
<gene>
    <name evidence="6" type="ORF">AXX12_06490</name>
</gene>
<dbReference type="InterPro" id="IPR014205">
    <property type="entry name" value="Spore_YtaF"/>
</dbReference>
<dbReference type="InterPro" id="IPR003810">
    <property type="entry name" value="Mntp/YtaF"/>
</dbReference>
<dbReference type="PANTHER" id="PTHR35529:SF2">
    <property type="entry name" value="SPORULATION PROTEIN YTAF-RELATED"/>
    <property type="match status" value="1"/>
</dbReference>
<dbReference type="NCBIfam" id="TIGR02840">
    <property type="entry name" value="spore_YtaF"/>
    <property type="match status" value="1"/>
</dbReference>
<dbReference type="EMBL" id="LSGP01000017">
    <property type="protein sequence ID" value="KYZ76826.1"/>
    <property type="molecule type" value="Genomic_DNA"/>
</dbReference>
<proteinExistence type="predicted"/>
<dbReference type="STRING" id="1794912.AXX12_06490"/>
<keyword evidence="1" id="KW-1003">Cell membrane</keyword>
<reference evidence="6 7" key="1">
    <citation type="submission" date="2016-02" db="EMBL/GenBank/DDBJ databases">
        <title>Anaerosporomusa subterraneum gen. nov., sp. nov., a spore-forming obligate anaerobe isolated from saprolite.</title>
        <authorList>
            <person name="Choi J.K."/>
            <person name="Shah M."/>
            <person name="Yee N."/>
        </authorList>
    </citation>
    <scope>NUCLEOTIDE SEQUENCE [LARGE SCALE GENOMIC DNA]</scope>
    <source>
        <strain evidence="6 7">RU4</strain>
    </source>
</reference>
<dbReference type="OrthoDB" id="1679205at2"/>
<comment type="caution">
    <text evidence="6">The sequence shown here is derived from an EMBL/GenBank/DDBJ whole genome shotgun (WGS) entry which is preliminary data.</text>
</comment>
<evidence type="ECO:0000313" key="6">
    <source>
        <dbReference type="EMBL" id="KYZ76826.1"/>
    </source>
</evidence>
<evidence type="ECO:0000256" key="4">
    <source>
        <dbReference type="ARBA" id="ARBA00023136"/>
    </source>
</evidence>
<accession>A0A154BS85</accession>
<evidence type="ECO:0000256" key="5">
    <source>
        <dbReference type="SAM" id="Phobius"/>
    </source>
</evidence>
<feature type="transmembrane region" description="Helical" evidence="5">
    <location>
        <begin position="6"/>
        <end position="26"/>
    </location>
</feature>
<keyword evidence="4 5" id="KW-0472">Membrane</keyword>
<evidence type="ECO:0000256" key="1">
    <source>
        <dbReference type="ARBA" id="ARBA00022475"/>
    </source>
</evidence>
<dbReference type="PANTHER" id="PTHR35529">
    <property type="entry name" value="MANGANESE EFFLUX PUMP MNTP-RELATED"/>
    <property type="match status" value="1"/>
</dbReference>
<protein>
    <recommendedName>
        <fullName evidence="8">Sporulation protein</fullName>
    </recommendedName>
</protein>
<sequence length="210" mass="22626">MQMLYVILLGFAVSFDALLAGVAYGVRKITVPFSSLLVVGAVTAVCTAVAMIAAQGTGMLIAPQSAVMIGAFLLLLIGLWSVFQEYLIKRLTPRRSDDLPQLRIKLGKLIVNILADPEAVDIDHSRSISPSEAIFLGLALGLDNMVATFAAELLGVLPLYTPLVMAVIQMGLIWSGITFASRLLPESVKERFPYLPGTLLIIMSVLRIVK</sequence>
<keyword evidence="3 5" id="KW-1133">Transmembrane helix</keyword>
<evidence type="ECO:0000313" key="7">
    <source>
        <dbReference type="Proteomes" id="UP000076268"/>
    </source>
</evidence>
<feature type="transmembrane region" description="Helical" evidence="5">
    <location>
        <begin position="66"/>
        <end position="88"/>
    </location>
</feature>
<dbReference type="Pfam" id="PF02659">
    <property type="entry name" value="Mntp"/>
    <property type="match status" value="1"/>
</dbReference>
<dbReference type="Proteomes" id="UP000076268">
    <property type="component" value="Unassembled WGS sequence"/>
</dbReference>
<feature type="transmembrane region" description="Helical" evidence="5">
    <location>
        <begin position="157"/>
        <end position="180"/>
    </location>
</feature>
<keyword evidence="7" id="KW-1185">Reference proteome</keyword>
<organism evidence="6 7">
    <name type="scientific">Anaerosporomusa subterranea</name>
    <dbReference type="NCBI Taxonomy" id="1794912"/>
    <lineage>
        <taxon>Bacteria</taxon>
        <taxon>Bacillati</taxon>
        <taxon>Bacillota</taxon>
        <taxon>Negativicutes</taxon>
        <taxon>Acetonemataceae</taxon>
        <taxon>Anaerosporomusa</taxon>
    </lineage>
</organism>
<feature type="transmembrane region" description="Helical" evidence="5">
    <location>
        <begin position="192"/>
        <end position="209"/>
    </location>
</feature>
<feature type="transmembrane region" description="Helical" evidence="5">
    <location>
        <begin position="33"/>
        <end position="54"/>
    </location>
</feature>
<evidence type="ECO:0008006" key="8">
    <source>
        <dbReference type="Google" id="ProtNLM"/>
    </source>
</evidence>
<dbReference type="AlphaFoldDB" id="A0A154BS85"/>
<keyword evidence="2 5" id="KW-0812">Transmembrane</keyword>
<evidence type="ECO:0000256" key="2">
    <source>
        <dbReference type="ARBA" id="ARBA00022692"/>
    </source>
</evidence>